<reference evidence="2 3" key="1">
    <citation type="journal article" date="2013" name="Curr. Biol.">
        <title>The Genome of the Foraminiferan Reticulomyxa filosa.</title>
        <authorList>
            <person name="Glockner G."/>
            <person name="Hulsmann N."/>
            <person name="Schleicher M."/>
            <person name="Noegel A.A."/>
            <person name="Eichinger L."/>
            <person name="Gallinger C."/>
            <person name="Pawlowski J."/>
            <person name="Sierra R."/>
            <person name="Euteneuer U."/>
            <person name="Pillet L."/>
            <person name="Moustafa A."/>
            <person name="Platzer M."/>
            <person name="Groth M."/>
            <person name="Szafranski K."/>
            <person name="Schliwa M."/>
        </authorList>
    </citation>
    <scope>NUCLEOTIDE SEQUENCE [LARGE SCALE GENOMIC DNA]</scope>
</reference>
<accession>X6NQW6</accession>
<dbReference type="AlphaFoldDB" id="X6NQW6"/>
<feature type="region of interest" description="Disordered" evidence="1">
    <location>
        <begin position="44"/>
        <end position="70"/>
    </location>
</feature>
<evidence type="ECO:0000313" key="3">
    <source>
        <dbReference type="Proteomes" id="UP000023152"/>
    </source>
</evidence>
<comment type="caution">
    <text evidence="2">The sequence shown here is derived from an EMBL/GenBank/DDBJ whole genome shotgun (WGS) entry which is preliminary data.</text>
</comment>
<feature type="compositionally biased region" description="Basic and acidic residues" evidence="1">
    <location>
        <begin position="48"/>
        <end position="62"/>
    </location>
</feature>
<evidence type="ECO:0000313" key="2">
    <source>
        <dbReference type="EMBL" id="ETO28700.1"/>
    </source>
</evidence>
<protein>
    <submittedName>
        <fullName evidence="2">Uncharacterized protein</fullName>
    </submittedName>
</protein>
<name>X6NQW6_RETFI</name>
<organism evidence="2 3">
    <name type="scientific">Reticulomyxa filosa</name>
    <dbReference type="NCBI Taxonomy" id="46433"/>
    <lineage>
        <taxon>Eukaryota</taxon>
        <taxon>Sar</taxon>
        <taxon>Rhizaria</taxon>
        <taxon>Retaria</taxon>
        <taxon>Foraminifera</taxon>
        <taxon>Monothalamids</taxon>
        <taxon>Reticulomyxidae</taxon>
        <taxon>Reticulomyxa</taxon>
    </lineage>
</organism>
<gene>
    <name evidence="2" type="ORF">RFI_08427</name>
</gene>
<proteinExistence type="predicted"/>
<dbReference type="EMBL" id="ASPP01006522">
    <property type="protein sequence ID" value="ETO28700.1"/>
    <property type="molecule type" value="Genomic_DNA"/>
</dbReference>
<dbReference type="Proteomes" id="UP000023152">
    <property type="component" value="Unassembled WGS sequence"/>
</dbReference>
<sequence length="121" mass="14115">MDLHYSGANIADDHPRVEIHYLGLKEKRKPYILKKKITAAIATGKSNNKTDKKKQVNIRERNNNNNDKKKKKVIATGSCIYVVQDFLRFEKTVRNPTNVIKKKKKMDCVNKKKKKMNINEM</sequence>
<evidence type="ECO:0000256" key="1">
    <source>
        <dbReference type="SAM" id="MobiDB-lite"/>
    </source>
</evidence>
<keyword evidence="3" id="KW-1185">Reference proteome</keyword>